<keyword evidence="5 7" id="KW-0659">Purine metabolism</keyword>
<accession>A0A284RBS5</accession>
<proteinExistence type="inferred from homology"/>
<evidence type="ECO:0000313" key="9">
    <source>
        <dbReference type="EMBL" id="SJL06189.1"/>
    </source>
</evidence>
<dbReference type="GO" id="GO:0006144">
    <property type="term" value="P:purine nucleobase metabolic process"/>
    <property type="evidence" value="ECO:0007669"/>
    <property type="project" value="UniProtKB-KW"/>
</dbReference>
<dbReference type="InterPro" id="IPR014306">
    <property type="entry name" value="Hydroxyisourate_hydrolase"/>
</dbReference>
<dbReference type="PANTHER" id="PTHR10395">
    <property type="entry name" value="URICASE AND TRANSTHYRETIN-RELATED"/>
    <property type="match status" value="1"/>
</dbReference>
<dbReference type="InterPro" id="IPR023419">
    <property type="entry name" value="Transthyretin_CS"/>
</dbReference>
<feature type="domain" description="Transthyretin/hydroxyisourate hydrolase" evidence="8">
    <location>
        <begin position="26"/>
        <end position="145"/>
    </location>
</feature>
<comment type="catalytic activity">
    <reaction evidence="1 7">
        <text>5-hydroxyisourate + H2O = 5-hydroxy-2-oxo-4-ureido-2,5-dihydro-1H-imidazole-5-carboxylate + H(+)</text>
        <dbReference type="Rhea" id="RHEA:23736"/>
        <dbReference type="ChEBI" id="CHEBI:15377"/>
        <dbReference type="ChEBI" id="CHEBI:15378"/>
        <dbReference type="ChEBI" id="CHEBI:18072"/>
        <dbReference type="ChEBI" id="CHEBI:58639"/>
        <dbReference type="EC" id="3.5.2.17"/>
    </reaction>
</comment>
<evidence type="ECO:0000256" key="7">
    <source>
        <dbReference type="RuleBase" id="RU361270"/>
    </source>
</evidence>
<dbReference type="EC" id="3.5.2.17" evidence="7"/>
<dbReference type="Pfam" id="PF00576">
    <property type="entry name" value="Transthyretin"/>
    <property type="match status" value="1"/>
</dbReference>
<evidence type="ECO:0000256" key="4">
    <source>
        <dbReference type="ARBA" id="ARBA00011881"/>
    </source>
</evidence>
<evidence type="ECO:0000256" key="5">
    <source>
        <dbReference type="ARBA" id="ARBA00022631"/>
    </source>
</evidence>
<dbReference type="CDD" id="cd05822">
    <property type="entry name" value="TLP_HIUase"/>
    <property type="match status" value="1"/>
</dbReference>
<comment type="similarity">
    <text evidence="3 7">Belongs to the transthyretin family. 5-hydroxyisourate hydrolase subfamily.</text>
</comment>
<dbReference type="InterPro" id="IPR036817">
    <property type="entry name" value="Transthyretin/HIU_hydrolase_sf"/>
</dbReference>
<dbReference type="PROSITE" id="PS00769">
    <property type="entry name" value="TRANSTHYRETIN_2"/>
    <property type="match status" value="1"/>
</dbReference>
<dbReference type="STRING" id="47428.A0A284RBS5"/>
<keyword evidence="6 7" id="KW-0378">Hydrolase</keyword>
<dbReference type="OMA" id="CSENQNY"/>
<reference evidence="10" key="1">
    <citation type="journal article" date="2017" name="Nat. Ecol. Evol.">
        <title>Genome expansion and lineage-specific genetic innovations in the forest pathogenic fungi Armillaria.</title>
        <authorList>
            <person name="Sipos G."/>
            <person name="Prasanna A.N."/>
            <person name="Walter M.C."/>
            <person name="O'Connor E."/>
            <person name="Balint B."/>
            <person name="Krizsan K."/>
            <person name="Kiss B."/>
            <person name="Hess J."/>
            <person name="Varga T."/>
            <person name="Slot J."/>
            <person name="Riley R."/>
            <person name="Boka B."/>
            <person name="Rigling D."/>
            <person name="Barry K."/>
            <person name="Lee J."/>
            <person name="Mihaltcheva S."/>
            <person name="LaButti K."/>
            <person name="Lipzen A."/>
            <person name="Waldron R."/>
            <person name="Moloney N.M."/>
            <person name="Sperisen C."/>
            <person name="Kredics L."/>
            <person name="Vagvoelgyi C."/>
            <person name="Patrignani A."/>
            <person name="Fitzpatrick D."/>
            <person name="Nagy I."/>
            <person name="Doyle S."/>
            <person name="Anderson J.B."/>
            <person name="Grigoriev I.V."/>
            <person name="Gueldener U."/>
            <person name="Muensterkoetter M."/>
            <person name="Nagy L.G."/>
        </authorList>
    </citation>
    <scope>NUCLEOTIDE SEQUENCE [LARGE SCALE GENOMIC DNA]</scope>
    <source>
        <strain evidence="10">C18/9</strain>
    </source>
</reference>
<protein>
    <recommendedName>
        <fullName evidence="7">5-hydroxyisourate hydrolase</fullName>
        <shortName evidence="7">HIU hydrolase</shortName>
        <shortName evidence="7">HIUHase</shortName>
        <ecNumber evidence="7">3.5.2.17</ecNumber>
    </recommendedName>
</protein>
<dbReference type="EMBL" id="FUEG01000006">
    <property type="protein sequence ID" value="SJL06189.1"/>
    <property type="molecule type" value="Genomic_DNA"/>
</dbReference>
<organism evidence="9 10">
    <name type="scientific">Armillaria ostoyae</name>
    <name type="common">Armillaria root rot fungus</name>
    <dbReference type="NCBI Taxonomy" id="47428"/>
    <lineage>
        <taxon>Eukaryota</taxon>
        <taxon>Fungi</taxon>
        <taxon>Dikarya</taxon>
        <taxon>Basidiomycota</taxon>
        <taxon>Agaricomycotina</taxon>
        <taxon>Agaricomycetes</taxon>
        <taxon>Agaricomycetidae</taxon>
        <taxon>Agaricales</taxon>
        <taxon>Marasmiineae</taxon>
        <taxon>Physalacriaceae</taxon>
        <taxon>Armillaria</taxon>
    </lineage>
</organism>
<evidence type="ECO:0000256" key="2">
    <source>
        <dbReference type="ARBA" id="ARBA00002704"/>
    </source>
</evidence>
<dbReference type="InterPro" id="IPR023416">
    <property type="entry name" value="Transthyretin/HIU_hydrolase_d"/>
</dbReference>
<comment type="subunit">
    <text evidence="4 7">Homotetramer.</text>
</comment>
<dbReference type="OrthoDB" id="10265230at2759"/>
<evidence type="ECO:0000256" key="3">
    <source>
        <dbReference type="ARBA" id="ARBA00009850"/>
    </source>
</evidence>
<comment type="function">
    <text evidence="2">Catalyzes the hydrolysis of 5-hydroxyisourate (HIU) to 2-oxo-4-hydroxy-4-carboxy-5-ureidoimidazoline (OHCU).</text>
</comment>
<dbReference type="SUPFAM" id="SSF49472">
    <property type="entry name" value="Transthyretin (synonym: prealbumin)"/>
    <property type="match status" value="1"/>
</dbReference>
<evidence type="ECO:0000313" key="10">
    <source>
        <dbReference type="Proteomes" id="UP000219338"/>
    </source>
</evidence>
<name>A0A284RBS5_ARMOS</name>
<dbReference type="GO" id="GO:0033971">
    <property type="term" value="F:hydroxyisourate hydrolase activity"/>
    <property type="evidence" value="ECO:0007669"/>
    <property type="project" value="UniProtKB-EC"/>
</dbReference>
<keyword evidence="10" id="KW-1185">Reference proteome</keyword>
<dbReference type="NCBIfam" id="TIGR02962">
    <property type="entry name" value="hdxy_isourate"/>
    <property type="match status" value="1"/>
</dbReference>
<evidence type="ECO:0000259" key="8">
    <source>
        <dbReference type="Pfam" id="PF00576"/>
    </source>
</evidence>
<sequence>MSRSPITCHSPLCLLSLGASTYSPSSVLDSSSGKPVPNVEIRLQRYEPGKSEDEPDIFSPLAKGVTNSDGRCPDLLPPLETSEETRRLLTAGSYKVIFRIKEYFESKGQKCFYPWVEITFNLENPAEHYHIPLLISPYSFTTYRGS</sequence>
<evidence type="ECO:0000256" key="6">
    <source>
        <dbReference type="ARBA" id="ARBA00022801"/>
    </source>
</evidence>
<dbReference type="AlphaFoldDB" id="A0A284RBS5"/>
<dbReference type="PANTHER" id="PTHR10395:SF7">
    <property type="entry name" value="5-HYDROXYISOURATE HYDROLASE"/>
    <property type="match status" value="1"/>
</dbReference>
<dbReference type="Proteomes" id="UP000219338">
    <property type="component" value="Unassembled WGS sequence"/>
</dbReference>
<dbReference type="Gene3D" id="2.60.40.180">
    <property type="entry name" value="Transthyretin/hydroxyisourate hydrolase domain"/>
    <property type="match status" value="1"/>
</dbReference>
<gene>
    <name evidence="9" type="ORF">ARMOST_09525</name>
</gene>
<evidence type="ECO:0000256" key="1">
    <source>
        <dbReference type="ARBA" id="ARBA00001043"/>
    </source>
</evidence>